<sequence>MNKNGWGITISCDDCRMQSTSACDDCVVSFLLRDDEQVEQTPLVLDLDQVRVVRLLGKAGLVPDLRYDVAS</sequence>
<reference evidence="1 2" key="1">
    <citation type="submission" date="2019-03" db="EMBL/GenBank/DDBJ databases">
        <title>Sequencing the genomes of 1000 actinobacteria strains.</title>
        <authorList>
            <person name="Klenk H.-P."/>
        </authorList>
    </citation>
    <scope>NUCLEOTIDE SEQUENCE [LARGE SCALE GENOMIC DNA]</scope>
    <source>
        <strain evidence="1 2">DSM 18936</strain>
    </source>
</reference>
<gene>
    <name evidence="1" type="ORF">BDK89_1491</name>
</gene>
<organism evidence="1 2">
    <name type="scientific">Ilumatobacter fluminis</name>
    <dbReference type="NCBI Taxonomy" id="467091"/>
    <lineage>
        <taxon>Bacteria</taxon>
        <taxon>Bacillati</taxon>
        <taxon>Actinomycetota</taxon>
        <taxon>Acidimicrobiia</taxon>
        <taxon>Acidimicrobiales</taxon>
        <taxon>Ilumatobacteraceae</taxon>
        <taxon>Ilumatobacter</taxon>
    </lineage>
</organism>
<proteinExistence type="predicted"/>
<evidence type="ECO:0000313" key="2">
    <source>
        <dbReference type="Proteomes" id="UP000294558"/>
    </source>
</evidence>
<dbReference type="OrthoDB" id="4774211at2"/>
<dbReference type="EMBL" id="SOAU01000001">
    <property type="protein sequence ID" value="TDT15910.1"/>
    <property type="molecule type" value="Genomic_DNA"/>
</dbReference>
<dbReference type="Proteomes" id="UP000294558">
    <property type="component" value="Unassembled WGS sequence"/>
</dbReference>
<comment type="caution">
    <text evidence="1">The sequence shown here is derived from an EMBL/GenBank/DDBJ whole genome shotgun (WGS) entry which is preliminary data.</text>
</comment>
<dbReference type="RefSeq" id="WP_133868323.1">
    <property type="nucleotide sequence ID" value="NZ_SOAU01000001.1"/>
</dbReference>
<accession>A0A4R7HYN9</accession>
<keyword evidence="2" id="KW-1185">Reference proteome</keyword>
<dbReference type="AlphaFoldDB" id="A0A4R7HYN9"/>
<name>A0A4R7HYN9_9ACTN</name>
<protein>
    <submittedName>
        <fullName evidence="1">Uncharacterized protein</fullName>
    </submittedName>
</protein>
<evidence type="ECO:0000313" key="1">
    <source>
        <dbReference type="EMBL" id="TDT15910.1"/>
    </source>
</evidence>